<dbReference type="HAMAP" id="MF_00298">
    <property type="entry name" value="Nudix_RppH"/>
    <property type="match status" value="1"/>
</dbReference>
<accession>A0A0P7XAN6</accession>
<dbReference type="InterPro" id="IPR022927">
    <property type="entry name" value="RppH"/>
</dbReference>
<organism evidence="5 7">
    <name type="scientific">Saliniramus fredricksonii</name>
    <dbReference type="NCBI Taxonomy" id="1653334"/>
    <lineage>
        <taxon>Bacteria</taxon>
        <taxon>Pseudomonadati</taxon>
        <taxon>Pseudomonadota</taxon>
        <taxon>Alphaproteobacteria</taxon>
        <taxon>Hyphomicrobiales</taxon>
        <taxon>Salinarimonadaceae</taxon>
        <taxon>Saliniramus</taxon>
    </lineage>
</organism>
<feature type="short sequence motif" description="Nudix box" evidence="3">
    <location>
        <begin position="54"/>
        <end position="75"/>
    </location>
</feature>
<sequence>MTVKNVDPAQDPAYRPCVGVALFNPAGHVFVGRRLASAGPEHVDQTYAWQMPQGGIDPGEDPLTAARRELFEETNASSVSLLAEAPHWLAYDLPGNVAGRAWRGRYRGQTQKWFAFRFEGSDDEIDIASPAGHKPEFDEWRWEKLAATPGLIIPFKRCVYEEVVRLFAPYAAD</sequence>
<dbReference type="GO" id="GO:0008893">
    <property type="term" value="F:guanosine-3',5'-bis(diphosphate) 3'-diphosphatase activity"/>
    <property type="evidence" value="ECO:0007669"/>
    <property type="project" value="TreeGrafter"/>
</dbReference>
<dbReference type="PANTHER" id="PTHR11839:SF22">
    <property type="entry name" value="NUDIX HYDROLASE 26, CHLOROPLASTIC"/>
    <property type="match status" value="1"/>
</dbReference>
<dbReference type="InterPro" id="IPR015797">
    <property type="entry name" value="NUDIX_hydrolase-like_dom_sf"/>
</dbReference>
<dbReference type="InterPro" id="IPR000086">
    <property type="entry name" value="NUDIX_hydrolase_dom"/>
</dbReference>
<dbReference type="NCBIfam" id="NF001938">
    <property type="entry name" value="PRK00714.1-5"/>
    <property type="match status" value="1"/>
</dbReference>
<evidence type="ECO:0000313" key="8">
    <source>
        <dbReference type="Proteomes" id="UP000182800"/>
    </source>
</evidence>
<evidence type="ECO:0000256" key="3">
    <source>
        <dbReference type="HAMAP-Rule" id="MF_00298"/>
    </source>
</evidence>
<dbReference type="PROSITE" id="PS51462">
    <property type="entry name" value="NUDIX"/>
    <property type="match status" value="1"/>
</dbReference>
<proteinExistence type="inferred from homology"/>
<dbReference type="Gene3D" id="3.90.79.10">
    <property type="entry name" value="Nucleoside Triphosphate Pyrophosphohydrolase"/>
    <property type="match status" value="1"/>
</dbReference>
<dbReference type="EC" id="3.6.1.-" evidence="3"/>
<comment type="similarity">
    <text evidence="3">Belongs to the Nudix hydrolase family. RppH subfamily.</text>
</comment>
<evidence type="ECO:0000313" key="6">
    <source>
        <dbReference type="EMBL" id="SCC81238.1"/>
    </source>
</evidence>
<feature type="domain" description="Nudix hydrolase" evidence="4">
    <location>
        <begin position="13"/>
        <end position="165"/>
    </location>
</feature>
<dbReference type="PROSITE" id="PS00893">
    <property type="entry name" value="NUDIX_BOX"/>
    <property type="match status" value="1"/>
</dbReference>
<dbReference type="InterPro" id="IPR020084">
    <property type="entry name" value="NUDIX_hydrolase_CS"/>
</dbReference>
<dbReference type="STRING" id="1653334.GA0071312_2174"/>
<name>A0A0P7XAN6_9HYPH</name>
<dbReference type="SUPFAM" id="SSF55811">
    <property type="entry name" value="Nudix"/>
    <property type="match status" value="1"/>
</dbReference>
<comment type="caution">
    <text evidence="5">The sequence shown here is derived from an EMBL/GenBank/DDBJ whole genome shotgun (WGS) entry which is preliminary data.</text>
</comment>
<reference evidence="6 8" key="2">
    <citation type="submission" date="2016-08" db="EMBL/GenBank/DDBJ databases">
        <authorList>
            <person name="Varghese N."/>
            <person name="Submissions Spin"/>
        </authorList>
    </citation>
    <scope>NUCLEOTIDE SEQUENCE [LARGE SCALE GENOMIC DNA]</scope>
    <source>
        <strain evidence="6 8">HL-109</strain>
    </source>
</reference>
<dbReference type="GO" id="GO:0034432">
    <property type="term" value="F:bis(5'-adenosyl)-pentaphosphatase activity"/>
    <property type="evidence" value="ECO:0007669"/>
    <property type="project" value="TreeGrafter"/>
</dbReference>
<evidence type="ECO:0000313" key="5">
    <source>
        <dbReference type="EMBL" id="KPQ12336.1"/>
    </source>
</evidence>
<evidence type="ECO:0000256" key="1">
    <source>
        <dbReference type="ARBA" id="ARBA00001946"/>
    </source>
</evidence>
<evidence type="ECO:0000259" key="4">
    <source>
        <dbReference type="PROSITE" id="PS51462"/>
    </source>
</evidence>
<dbReference type="AlphaFoldDB" id="A0A0P7XAN6"/>
<comment type="cofactor">
    <cofactor evidence="3">
        <name>a divalent metal cation</name>
        <dbReference type="ChEBI" id="CHEBI:60240"/>
    </cofactor>
</comment>
<reference evidence="5 7" key="1">
    <citation type="submission" date="2015-09" db="EMBL/GenBank/DDBJ databases">
        <title>Identification and resolution of microdiversity through metagenomic sequencing of parallel consortia.</title>
        <authorList>
            <person name="Nelson W.C."/>
            <person name="Romine M.F."/>
            <person name="Lindemann S.R."/>
        </authorList>
    </citation>
    <scope>NUCLEOTIDE SEQUENCE [LARGE SCALE GENOMIC DNA]</scope>
    <source>
        <strain evidence="5">HL-109</strain>
    </source>
</reference>
<keyword evidence="8" id="KW-1185">Reference proteome</keyword>
<evidence type="ECO:0000256" key="2">
    <source>
        <dbReference type="ARBA" id="ARBA00022801"/>
    </source>
</evidence>
<protein>
    <recommendedName>
        <fullName evidence="3">RNA pyrophosphohydrolase</fullName>
        <ecNumber evidence="3">3.6.1.-</ecNumber>
    </recommendedName>
    <alternativeName>
        <fullName evidence="3">(Di)nucleoside polyphosphate hydrolase</fullName>
    </alternativeName>
</protein>
<dbReference type="Proteomes" id="UP000050497">
    <property type="component" value="Unassembled WGS sequence"/>
</dbReference>
<dbReference type="PANTHER" id="PTHR11839">
    <property type="entry name" value="UDP/ADP-SUGAR PYROPHOSPHATASE"/>
    <property type="match status" value="1"/>
</dbReference>
<keyword evidence="2 3" id="KW-0378">Hydrolase</keyword>
<dbReference type="EMBL" id="FMBM01000002">
    <property type="protein sequence ID" value="SCC81238.1"/>
    <property type="molecule type" value="Genomic_DNA"/>
</dbReference>
<dbReference type="EMBL" id="LJSX01000002">
    <property type="protein sequence ID" value="KPQ12336.1"/>
    <property type="molecule type" value="Genomic_DNA"/>
</dbReference>
<comment type="function">
    <text evidence="3">Accelerates the degradation of transcripts by removing pyrophosphate from the 5'-end of triphosphorylated RNA, leading to a more labile monophosphorylated state that can stimulate subsequent ribonuclease cleavage.</text>
</comment>
<dbReference type="Proteomes" id="UP000182800">
    <property type="component" value="Unassembled WGS sequence"/>
</dbReference>
<dbReference type="GO" id="GO:0006753">
    <property type="term" value="P:nucleoside phosphate metabolic process"/>
    <property type="evidence" value="ECO:0007669"/>
    <property type="project" value="TreeGrafter"/>
</dbReference>
<dbReference type="GO" id="GO:0019693">
    <property type="term" value="P:ribose phosphate metabolic process"/>
    <property type="evidence" value="ECO:0007669"/>
    <property type="project" value="TreeGrafter"/>
</dbReference>
<gene>
    <name evidence="3 5" type="primary">nudH</name>
    <name evidence="3" type="synonym">rppH</name>
    <name evidence="6" type="ORF">GA0071312_2174</name>
    <name evidence="5" type="ORF">HLUCCO17_01885</name>
</gene>
<dbReference type="PATRIC" id="fig|1653334.4.peg.888"/>
<evidence type="ECO:0000313" key="7">
    <source>
        <dbReference type="Proteomes" id="UP000050497"/>
    </source>
</evidence>
<dbReference type="Pfam" id="PF00293">
    <property type="entry name" value="NUDIX"/>
    <property type="match status" value="1"/>
</dbReference>
<dbReference type="CDD" id="cd03671">
    <property type="entry name" value="NUDIX_Ap4A_hydrolase_plant_like"/>
    <property type="match status" value="1"/>
</dbReference>
<comment type="cofactor">
    <cofactor evidence="1">
        <name>Mg(2+)</name>
        <dbReference type="ChEBI" id="CHEBI:18420"/>
    </cofactor>
</comment>